<dbReference type="GeneID" id="5044177"/>
<dbReference type="EMBL" id="CT868661">
    <property type="protein sequence ID" value="CAK90995.1"/>
    <property type="molecule type" value="Genomic_DNA"/>
</dbReference>
<evidence type="ECO:0000256" key="1">
    <source>
        <dbReference type="SAM" id="Coils"/>
    </source>
</evidence>
<dbReference type="STRING" id="5888.A0E6S8"/>
<protein>
    <submittedName>
        <fullName evidence="3">Uncharacterized protein</fullName>
    </submittedName>
</protein>
<feature type="region of interest" description="Disordered" evidence="2">
    <location>
        <begin position="1"/>
        <end position="20"/>
    </location>
</feature>
<dbReference type="OrthoDB" id="300634at2759"/>
<organism evidence="3 4">
    <name type="scientific">Paramecium tetraurelia</name>
    <dbReference type="NCBI Taxonomy" id="5888"/>
    <lineage>
        <taxon>Eukaryota</taxon>
        <taxon>Sar</taxon>
        <taxon>Alveolata</taxon>
        <taxon>Ciliophora</taxon>
        <taxon>Intramacronucleata</taxon>
        <taxon>Oligohymenophorea</taxon>
        <taxon>Peniculida</taxon>
        <taxon>Parameciidae</taxon>
        <taxon>Paramecium</taxon>
    </lineage>
</organism>
<dbReference type="PANTHER" id="PTHR15572">
    <property type="entry name" value="GLIOMA TUMOR SUPPRESSOR CANDIDATE REGION GENE 1"/>
    <property type="match status" value="1"/>
</dbReference>
<feature type="compositionally biased region" description="Low complexity" evidence="2">
    <location>
        <begin position="437"/>
        <end position="450"/>
    </location>
</feature>
<dbReference type="GO" id="GO:0016514">
    <property type="term" value="C:SWI/SNF complex"/>
    <property type="evidence" value="ECO:0000318"/>
    <property type="project" value="GO_Central"/>
</dbReference>
<dbReference type="InterPro" id="IPR052438">
    <property type="entry name" value="Chromatin_remod/trans_coact"/>
</dbReference>
<dbReference type="GO" id="GO:0045893">
    <property type="term" value="P:positive regulation of DNA-templated transcription"/>
    <property type="evidence" value="ECO:0000318"/>
    <property type="project" value="GO_Central"/>
</dbReference>
<dbReference type="Proteomes" id="UP000000600">
    <property type="component" value="Unassembled WGS sequence"/>
</dbReference>
<keyword evidence="1" id="KW-0175">Coiled coil</keyword>
<dbReference type="OMA" id="NQRAFRY"/>
<proteinExistence type="predicted"/>
<dbReference type="PANTHER" id="PTHR15572:SF0">
    <property type="entry name" value="GLUTAMINE-RICH PROTEIN-RELATED"/>
    <property type="match status" value="1"/>
</dbReference>
<gene>
    <name evidence="3" type="ORF">GSPATT00023723001</name>
</gene>
<feature type="compositionally biased region" description="Polar residues" evidence="2">
    <location>
        <begin position="451"/>
        <end position="470"/>
    </location>
</feature>
<name>A0E6S8_PARTE</name>
<dbReference type="InParanoid" id="A0E6S8"/>
<dbReference type="KEGG" id="ptm:GSPATT00023723001"/>
<dbReference type="HOGENOM" id="CLU_273256_0_0_1"/>
<evidence type="ECO:0000313" key="4">
    <source>
        <dbReference type="Proteomes" id="UP000000600"/>
    </source>
</evidence>
<evidence type="ECO:0000313" key="3">
    <source>
        <dbReference type="EMBL" id="CAK90995.1"/>
    </source>
</evidence>
<keyword evidence="4" id="KW-1185">Reference proteome</keyword>
<feature type="region of interest" description="Disordered" evidence="2">
    <location>
        <begin position="437"/>
        <end position="476"/>
    </location>
</feature>
<dbReference type="RefSeq" id="XP_001458392.1">
    <property type="nucleotide sequence ID" value="XM_001458355.1"/>
</dbReference>
<feature type="coiled-coil region" evidence="1">
    <location>
        <begin position="480"/>
        <end position="591"/>
    </location>
</feature>
<accession>A0E6S8</accession>
<dbReference type="AlphaFoldDB" id="A0E6S8"/>
<reference evidence="3 4" key="1">
    <citation type="journal article" date="2006" name="Nature">
        <title>Global trends of whole-genome duplications revealed by the ciliate Paramecium tetraurelia.</title>
        <authorList>
            <consortium name="Genoscope"/>
            <person name="Aury J.-M."/>
            <person name="Jaillon O."/>
            <person name="Duret L."/>
            <person name="Noel B."/>
            <person name="Jubin C."/>
            <person name="Porcel B.M."/>
            <person name="Segurens B."/>
            <person name="Daubin V."/>
            <person name="Anthouard V."/>
            <person name="Aiach N."/>
            <person name="Arnaiz O."/>
            <person name="Billaut A."/>
            <person name="Beisson J."/>
            <person name="Blanc I."/>
            <person name="Bouhouche K."/>
            <person name="Camara F."/>
            <person name="Duharcourt S."/>
            <person name="Guigo R."/>
            <person name="Gogendeau D."/>
            <person name="Katinka M."/>
            <person name="Keller A.-M."/>
            <person name="Kissmehl R."/>
            <person name="Klotz C."/>
            <person name="Koll F."/>
            <person name="Le Moue A."/>
            <person name="Lepere C."/>
            <person name="Malinsky S."/>
            <person name="Nowacki M."/>
            <person name="Nowak J.K."/>
            <person name="Plattner H."/>
            <person name="Poulain J."/>
            <person name="Ruiz F."/>
            <person name="Serrano V."/>
            <person name="Zagulski M."/>
            <person name="Dessen P."/>
            <person name="Betermier M."/>
            <person name="Weissenbach J."/>
            <person name="Scarpelli C."/>
            <person name="Schachter V."/>
            <person name="Sperling L."/>
            <person name="Meyer E."/>
            <person name="Cohen J."/>
            <person name="Wincker P."/>
        </authorList>
    </citation>
    <scope>NUCLEOTIDE SEQUENCE [LARGE SCALE GENOMIC DNA]</scope>
    <source>
        <strain evidence="3 4">Stock d4-2</strain>
    </source>
</reference>
<dbReference type="eggNOG" id="ENOG502SSDG">
    <property type="taxonomic scope" value="Eukaryota"/>
</dbReference>
<sequence length="1223" mass="142238">MFSKQIQYTQSQKTSDSGLSTQQFNQRAFRYENQSSVKAPWQKLKSNETDNDQISRRDRAVKSVTVLQEIFNCNNQTKLIKLVSSFLQSEQQLTQISEQLDKQQIVSLFLKIHQMQSPQLVQFLHLLYDSLFSLDSSISSKIYTHQDVLKYILLSNYESIQGQAGQLTRILEILSEMQILNPDFLAFEEEFQVDLEDVKKQYITIQISNSFNQVQLRILFLVSSIDILRALKGSVALFERLEQFVFSQIKNSQLQSIGDMQTLVIAYILLSEQLDIANKLGYSKQAIETIGKSQDYSIYELKRRFINNAMKLSQKYLGPEVYDQISSMNRSFSPGFNRQSMPHFNQQENISYQFLLNNLKMNYVLNNDENFQIDSKCNNLLTSPLIYQLLDKLVPQLAKKEKVNSMFTEQSQVEKKSQPIIVKKQFSIKQLKQENVSQSQTQNQVSTPSQKQMSQTQGFQSTQIKQQPNISKPGLDSNEFEILQNKLGRQQQELEELKQLYTTNMALKKNELNQTNQQNQQNDSLKKKIELLENNLVSLKNENTTYKKEKDQKQSEVNELRSFIQDLQEKQLKLEKLVQQQQQQYQQQQQQQLLQLQLQQQQQQASPQQLPNPNPAQQYLKTQQSSYSTKANTQTQMNIQIPNNNDDKNRLFVRAQSQMSHSPGEEFKNEMDDTSPRIIKQNQAYLLQLLDMLDLNTSFTKTYTKFHSNNENNSWESDVSIVHNFKLEGLITDSNEGKVLMLKAYNQQNVLCSESISFDLLKSLLGYVDFQDTLPTNLPNISTTHQFFKFLILPYTAIVHDENTQQYKIQLWPKPYGLLNGLNLKIDFLDLSCLVYIHHLETDQFRIIIFDPASYDCFKLDLEMDYSSIDTFFVDAKSIKDEFNYYCKSNLLKLTEKTPKFGDDDVAEALVERHFSKDKVKAVQAEIKQNQSYGQENLVLKQPVEFLKFIKSIVQVFEQQLKSQQITFPNCLLGMKYFRCKTWNAGTKSQIQIVKEQLDQQQISIYLANCFESFGPKKSKIKAKGSTHINFSAIQREFAVSYDKLQIEERATILQTILYSFNLNIFEKVCEQDEQQFDKNPIIQSIYDCGSYRRVIAFDNGKIAQVTIQVIGSNRRMCGIRFSVFNVDETIENGVFLPVSQSEWDTRAMEKQKIKASVQNVPFAEYLLTQILKCPTTQTILFKKILNADFKSNQINSNEIKKRKTFIERVDNLLTWQEVIAHL</sequence>
<evidence type="ECO:0000256" key="2">
    <source>
        <dbReference type="SAM" id="MobiDB-lite"/>
    </source>
</evidence>